<protein>
    <submittedName>
        <fullName evidence="2">Uncharacterized protein</fullName>
    </submittedName>
</protein>
<feature type="region of interest" description="Disordered" evidence="1">
    <location>
        <begin position="39"/>
        <end position="78"/>
    </location>
</feature>
<feature type="compositionally biased region" description="Basic and acidic residues" evidence="1">
    <location>
        <begin position="43"/>
        <end position="60"/>
    </location>
</feature>
<organism evidence="2">
    <name type="scientific">Alexandrium andersonii</name>
    <dbReference type="NCBI Taxonomy" id="327968"/>
    <lineage>
        <taxon>Eukaryota</taxon>
        <taxon>Sar</taxon>
        <taxon>Alveolata</taxon>
        <taxon>Dinophyceae</taxon>
        <taxon>Gonyaulacales</taxon>
        <taxon>Pyrocystaceae</taxon>
        <taxon>Alexandrium</taxon>
    </lineage>
</organism>
<dbReference type="AlphaFoldDB" id="A0A7S2GZ99"/>
<dbReference type="EMBL" id="HBGQ01066441">
    <property type="protein sequence ID" value="CAD9475883.1"/>
    <property type="molecule type" value="Transcribed_RNA"/>
</dbReference>
<evidence type="ECO:0000313" key="2">
    <source>
        <dbReference type="EMBL" id="CAD9475883.1"/>
    </source>
</evidence>
<gene>
    <name evidence="2" type="ORF">AAND1436_LOCUS32113</name>
</gene>
<reference evidence="2" key="1">
    <citation type="submission" date="2021-01" db="EMBL/GenBank/DDBJ databases">
        <authorList>
            <person name="Corre E."/>
            <person name="Pelletier E."/>
            <person name="Niang G."/>
            <person name="Scheremetjew M."/>
            <person name="Finn R."/>
            <person name="Kale V."/>
            <person name="Holt S."/>
            <person name="Cochrane G."/>
            <person name="Meng A."/>
            <person name="Brown T."/>
            <person name="Cohen L."/>
        </authorList>
    </citation>
    <scope>NUCLEOTIDE SEQUENCE</scope>
    <source>
        <strain evidence="2">CCMP2222</strain>
    </source>
</reference>
<proteinExistence type="predicted"/>
<accession>A0A7S2GZ99</accession>
<feature type="compositionally biased region" description="Gly residues" evidence="1">
    <location>
        <begin position="63"/>
        <end position="77"/>
    </location>
</feature>
<name>A0A7S2GZ99_9DINO</name>
<evidence type="ECO:0000256" key="1">
    <source>
        <dbReference type="SAM" id="MobiDB-lite"/>
    </source>
</evidence>
<sequence>MLLCCVQGPARDAKPVESEDQVFGWDALGGQLKAPVTAFSASRRPEQRGSETVVAEKPHDQLGGAGAAGGAARGPAGGEAAVAGTVAGGGVFAGACKPGPPPPALGPESCNSPAAVWAL</sequence>